<comment type="caution">
    <text evidence="2">The sequence shown here is derived from an EMBL/GenBank/DDBJ whole genome shotgun (WGS) entry which is preliminary data.</text>
</comment>
<sequence>MDSSPQSPEIEVFCDGESTKVTKYHRVSESPKDDAVTTLLSDRNCNLAGSRSDVLKSPNDSVFLHMDDIPQIREELADIYSCTKPDSCSVTVDMEHSCGDMISSPAQNSGEETLGKKFLRTLSGKTRKKSRDMDKSPEEMSVLHLIT</sequence>
<accession>A0ABN9LY77</accession>
<feature type="region of interest" description="Disordered" evidence="1">
    <location>
        <begin position="122"/>
        <end position="147"/>
    </location>
</feature>
<dbReference type="EMBL" id="CAUEEQ010037522">
    <property type="protein sequence ID" value="CAJ0953992.1"/>
    <property type="molecule type" value="Genomic_DNA"/>
</dbReference>
<name>A0ABN9LY77_9NEOB</name>
<keyword evidence="3" id="KW-1185">Reference proteome</keyword>
<evidence type="ECO:0000313" key="2">
    <source>
        <dbReference type="EMBL" id="CAJ0953992.1"/>
    </source>
</evidence>
<evidence type="ECO:0000313" key="3">
    <source>
        <dbReference type="Proteomes" id="UP001176940"/>
    </source>
</evidence>
<dbReference type="Proteomes" id="UP001176940">
    <property type="component" value="Unassembled WGS sequence"/>
</dbReference>
<protein>
    <submittedName>
        <fullName evidence="2">Uncharacterized protein</fullName>
    </submittedName>
</protein>
<reference evidence="2" key="1">
    <citation type="submission" date="2023-07" db="EMBL/GenBank/DDBJ databases">
        <authorList>
            <person name="Stuckert A."/>
        </authorList>
    </citation>
    <scope>NUCLEOTIDE SEQUENCE</scope>
</reference>
<proteinExistence type="predicted"/>
<gene>
    <name evidence="2" type="ORF">RIMI_LOCUS14511704</name>
</gene>
<organism evidence="2 3">
    <name type="scientific">Ranitomeya imitator</name>
    <name type="common">mimic poison frog</name>
    <dbReference type="NCBI Taxonomy" id="111125"/>
    <lineage>
        <taxon>Eukaryota</taxon>
        <taxon>Metazoa</taxon>
        <taxon>Chordata</taxon>
        <taxon>Craniata</taxon>
        <taxon>Vertebrata</taxon>
        <taxon>Euteleostomi</taxon>
        <taxon>Amphibia</taxon>
        <taxon>Batrachia</taxon>
        <taxon>Anura</taxon>
        <taxon>Neobatrachia</taxon>
        <taxon>Hyloidea</taxon>
        <taxon>Dendrobatidae</taxon>
        <taxon>Dendrobatinae</taxon>
        <taxon>Ranitomeya</taxon>
    </lineage>
</organism>
<evidence type="ECO:0000256" key="1">
    <source>
        <dbReference type="SAM" id="MobiDB-lite"/>
    </source>
</evidence>